<dbReference type="InterPro" id="IPR003593">
    <property type="entry name" value="AAA+_ATPase"/>
</dbReference>
<feature type="domain" description="ABC transporter" evidence="3">
    <location>
        <begin position="18"/>
        <end position="241"/>
    </location>
</feature>
<dbReference type="EMBL" id="JBHMBL010000001">
    <property type="protein sequence ID" value="MFB9641950.1"/>
    <property type="molecule type" value="Genomic_DNA"/>
</dbReference>
<gene>
    <name evidence="4" type="ORF">ACFFQV_06565</name>
</gene>
<sequence length="263" mass="28143">MTSNSSAPLHEPSAPAAIIVQDLHVHRGGMPVLDGLSLAVPSGLIVGLLGPSGSGKTTLMRSIVGVQLVKSGTIEVLGRPAGSAELRRRVGYVTQQASVYDDLTVRQNLVYFRRVLGAPASDVARVIERTDLGSVERRLVGTLSGGQRSRVSLATALLGSPELLVLDEPTVGLDPVLRVELWNMFRTLAADGTTLLVSSHVMDEAKRCDRLLLMRDGALLADDTVHGVLEVTGTDDVETAFLRLIERGEPDLRPRDADEEASR</sequence>
<evidence type="ECO:0000256" key="1">
    <source>
        <dbReference type="ARBA" id="ARBA00022741"/>
    </source>
</evidence>
<dbReference type="GO" id="GO:0005524">
    <property type="term" value="F:ATP binding"/>
    <property type="evidence" value="ECO:0007669"/>
    <property type="project" value="UniProtKB-KW"/>
</dbReference>
<accession>A0ABV5SNN6</accession>
<dbReference type="Pfam" id="PF00005">
    <property type="entry name" value="ABC_tran"/>
    <property type="match status" value="1"/>
</dbReference>
<keyword evidence="1" id="KW-0547">Nucleotide-binding</keyword>
<dbReference type="SMART" id="SM00382">
    <property type="entry name" value="AAA"/>
    <property type="match status" value="1"/>
</dbReference>
<dbReference type="SUPFAM" id="SSF52540">
    <property type="entry name" value="P-loop containing nucleoside triphosphate hydrolases"/>
    <property type="match status" value="1"/>
</dbReference>
<dbReference type="PROSITE" id="PS00211">
    <property type="entry name" value="ABC_TRANSPORTER_1"/>
    <property type="match status" value="1"/>
</dbReference>
<dbReference type="PROSITE" id="PS50893">
    <property type="entry name" value="ABC_TRANSPORTER_2"/>
    <property type="match status" value="1"/>
</dbReference>
<dbReference type="Proteomes" id="UP001589667">
    <property type="component" value="Unassembled WGS sequence"/>
</dbReference>
<comment type="caution">
    <text evidence="4">The sequence shown here is derived from an EMBL/GenBank/DDBJ whole genome shotgun (WGS) entry which is preliminary data.</text>
</comment>
<dbReference type="InterPro" id="IPR003439">
    <property type="entry name" value="ABC_transporter-like_ATP-bd"/>
</dbReference>
<evidence type="ECO:0000256" key="2">
    <source>
        <dbReference type="ARBA" id="ARBA00022840"/>
    </source>
</evidence>
<dbReference type="Gene3D" id="3.40.50.300">
    <property type="entry name" value="P-loop containing nucleotide triphosphate hydrolases"/>
    <property type="match status" value="1"/>
</dbReference>
<evidence type="ECO:0000313" key="5">
    <source>
        <dbReference type="Proteomes" id="UP001589667"/>
    </source>
</evidence>
<name>A0ABV5SNN6_9MICO</name>
<protein>
    <submittedName>
        <fullName evidence="4">ABC transporter ATP-binding protein</fullName>
    </submittedName>
</protein>
<dbReference type="PANTHER" id="PTHR43038">
    <property type="entry name" value="ATP-BINDING CASSETTE, SUB-FAMILY H, MEMBER 1"/>
    <property type="match status" value="1"/>
</dbReference>
<keyword evidence="5" id="KW-1185">Reference proteome</keyword>
<keyword evidence="2 4" id="KW-0067">ATP-binding</keyword>
<proteinExistence type="predicted"/>
<dbReference type="PANTHER" id="PTHR43038:SF3">
    <property type="entry name" value="ABC TRANSPORTER G FAMILY MEMBER 20 ISOFORM X1"/>
    <property type="match status" value="1"/>
</dbReference>
<dbReference type="InterPro" id="IPR017871">
    <property type="entry name" value="ABC_transporter-like_CS"/>
</dbReference>
<evidence type="ECO:0000313" key="4">
    <source>
        <dbReference type="EMBL" id="MFB9641950.1"/>
    </source>
</evidence>
<dbReference type="RefSeq" id="WP_157424711.1">
    <property type="nucleotide sequence ID" value="NZ_JBHMBL010000001.1"/>
</dbReference>
<dbReference type="InterPro" id="IPR027417">
    <property type="entry name" value="P-loop_NTPase"/>
</dbReference>
<organism evidence="4 5">
    <name type="scientific">Agromyces lapidis</name>
    <dbReference type="NCBI Taxonomy" id="279574"/>
    <lineage>
        <taxon>Bacteria</taxon>
        <taxon>Bacillati</taxon>
        <taxon>Actinomycetota</taxon>
        <taxon>Actinomycetes</taxon>
        <taxon>Micrococcales</taxon>
        <taxon>Microbacteriaceae</taxon>
        <taxon>Agromyces</taxon>
    </lineage>
</organism>
<reference evidence="4 5" key="1">
    <citation type="submission" date="2024-09" db="EMBL/GenBank/DDBJ databases">
        <authorList>
            <person name="Sun Q."/>
            <person name="Mori K."/>
        </authorList>
    </citation>
    <scope>NUCLEOTIDE SEQUENCE [LARGE SCALE GENOMIC DNA]</scope>
    <source>
        <strain evidence="4 5">JCM 14321</strain>
    </source>
</reference>
<evidence type="ECO:0000259" key="3">
    <source>
        <dbReference type="PROSITE" id="PS50893"/>
    </source>
</evidence>
<dbReference type="CDD" id="cd03230">
    <property type="entry name" value="ABC_DR_subfamily_A"/>
    <property type="match status" value="1"/>
</dbReference>